<dbReference type="InterPro" id="IPR027417">
    <property type="entry name" value="P-loop_NTPase"/>
</dbReference>
<dbReference type="RefSeq" id="XP_046595258.1">
    <property type="nucleotide sequence ID" value="XM_046739302.1"/>
</dbReference>
<dbReference type="GeneID" id="107225138"/>
<organism evidence="3 4">
    <name type="scientific">Neodiprion lecontei</name>
    <name type="common">Redheaded pine sawfly</name>
    <dbReference type="NCBI Taxonomy" id="441921"/>
    <lineage>
        <taxon>Eukaryota</taxon>
        <taxon>Metazoa</taxon>
        <taxon>Ecdysozoa</taxon>
        <taxon>Arthropoda</taxon>
        <taxon>Hexapoda</taxon>
        <taxon>Insecta</taxon>
        <taxon>Pterygota</taxon>
        <taxon>Neoptera</taxon>
        <taxon>Endopterygota</taxon>
        <taxon>Hymenoptera</taxon>
        <taxon>Tenthredinoidea</taxon>
        <taxon>Diprionidae</taxon>
        <taxon>Diprioninae</taxon>
        <taxon>Neodiprion</taxon>
    </lineage>
</organism>
<keyword evidence="3" id="KW-1185">Reference proteome</keyword>
<evidence type="ECO:0000313" key="4">
    <source>
        <dbReference type="RefSeq" id="XP_046595258.1"/>
    </source>
</evidence>
<feature type="compositionally biased region" description="Basic and acidic residues" evidence="1">
    <location>
        <begin position="580"/>
        <end position="589"/>
    </location>
</feature>
<dbReference type="PANTHER" id="PTHR10887">
    <property type="entry name" value="DNA2/NAM7 HELICASE FAMILY"/>
    <property type="match status" value="1"/>
</dbReference>
<feature type="compositionally biased region" description="Basic and acidic residues" evidence="1">
    <location>
        <begin position="382"/>
        <end position="399"/>
    </location>
</feature>
<protein>
    <submittedName>
        <fullName evidence="4">Uncharacterized protein LOC107225138</fullName>
    </submittedName>
</protein>
<dbReference type="Proteomes" id="UP000829291">
    <property type="component" value="Chromosome 5"/>
</dbReference>
<dbReference type="PROSITE" id="PS50006">
    <property type="entry name" value="FHA_DOMAIN"/>
    <property type="match status" value="1"/>
</dbReference>
<dbReference type="SUPFAM" id="SSF52540">
    <property type="entry name" value="P-loop containing nucleoside triphosphate hydrolases"/>
    <property type="match status" value="1"/>
</dbReference>
<dbReference type="InterPro" id="IPR008984">
    <property type="entry name" value="SMAD_FHA_dom_sf"/>
</dbReference>
<feature type="region of interest" description="Disordered" evidence="1">
    <location>
        <begin position="229"/>
        <end position="256"/>
    </location>
</feature>
<dbReference type="PANTHER" id="PTHR10887:SF495">
    <property type="entry name" value="HELICASE SENATAXIN ISOFORM X1-RELATED"/>
    <property type="match status" value="1"/>
</dbReference>
<feature type="compositionally biased region" description="Basic and acidic residues" evidence="1">
    <location>
        <begin position="607"/>
        <end position="621"/>
    </location>
</feature>
<dbReference type="InterPro" id="IPR041677">
    <property type="entry name" value="DNA2/NAM7_AAA_11"/>
</dbReference>
<feature type="region of interest" description="Disordered" evidence="1">
    <location>
        <begin position="794"/>
        <end position="891"/>
    </location>
</feature>
<dbReference type="InterPro" id="IPR041679">
    <property type="entry name" value="DNA2/NAM7-like_C"/>
</dbReference>
<evidence type="ECO:0000259" key="2">
    <source>
        <dbReference type="PROSITE" id="PS50006"/>
    </source>
</evidence>
<evidence type="ECO:0000313" key="3">
    <source>
        <dbReference type="Proteomes" id="UP000829291"/>
    </source>
</evidence>
<dbReference type="InterPro" id="IPR047187">
    <property type="entry name" value="SF1_C_Upf1"/>
</dbReference>
<feature type="compositionally biased region" description="Basic and acidic residues" evidence="1">
    <location>
        <begin position="636"/>
        <end position="650"/>
    </location>
</feature>
<feature type="region of interest" description="Disordered" evidence="1">
    <location>
        <begin position="524"/>
        <end position="559"/>
    </location>
</feature>
<accession>A0ABM3G4R6</accession>
<feature type="region of interest" description="Disordered" evidence="1">
    <location>
        <begin position="364"/>
        <end position="440"/>
    </location>
</feature>
<feature type="compositionally biased region" description="Polar residues" evidence="1">
    <location>
        <begin position="847"/>
        <end position="877"/>
    </location>
</feature>
<feature type="region of interest" description="Disordered" evidence="1">
    <location>
        <begin position="480"/>
        <end position="502"/>
    </location>
</feature>
<feature type="domain" description="FHA" evidence="2">
    <location>
        <begin position="24"/>
        <end position="73"/>
    </location>
</feature>
<dbReference type="InterPro" id="IPR045055">
    <property type="entry name" value="DNA2/NAM7-like"/>
</dbReference>
<dbReference type="Pfam" id="PF00498">
    <property type="entry name" value="FHA"/>
    <property type="match status" value="1"/>
</dbReference>
<dbReference type="InterPro" id="IPR000253">
    <property type="entry name" value="FHA_dom"/>
</dbReference>
<dbReference type="CDD" id="cd00060">
    <property type="entry name" value="FHA"/>
    <property type="match status" value="1"/>
</dbReference>
<feature type="compositionally biased region" description="Polar residues" evidence="1">
    <location>
        <begin position="691"/>
        <end position="710"/>
    </location>
</feature>
<dbReference type="Pfam" id="PF13087">
    <property type="entry name" value="AAA_12"/>
    <property type="match status" value="1"/>
</dbReference>
<feature type="compositionally biased region" description="Basic residues" evidence="1">
    <location>
        <begin position="369"/>
        <end position="381"/>
    </location>
</feature>
<evidence type="ECO:0000256" key="1">
    <source>
        <dbReference type="SAM" id="MobiDB-lite"/>
    </source>
</evidence>
<name>A0ABM3G4R6_NEOLC</name>
<sequence length="1811" mass="205915">MDWTLERVNDPRNFVILEKNKQSYSCGRKPDNDIICPSIVVSRQHCLFLRTDNGLAVIDLGSSNGIYVNGRLQDPKVVIELHDKDEIGIGCLETYRENEPMYVYKLCKGNTSLRNLEQFDDVLTQRPLEPAIQFVPQSEPTSVVSSVDKNARCARKRNLSIVNTVELDSGFAAPKIPKINEEHQIIQDDNAGVSQVKASIVLADISAKQEDESPEVEEIQEIWSTIKKVNPPKPKTDKRKLRINLPKPKSNNPVRPVIPAIETNVGIIDKSNRMTLNLKSNDDQMSSKAVEISIDCKEEVIIEEETPETKQKSVLPEQSEVNDCYAFVPKHCNETIDNVSKPKSTKLDSQPSCSAWFKGDVQELDKHQVVHSKTGRKSRSRNKNEDSSKHKKSTEKSAPDDTMDLSNAIKIRFSKSPANSKETAEKEFNREQQSFYDQTPCATSSPFKLRSVKEEPRTSFSIIDTVELSDDEYDVFPSSQLFDGTGSDDAIDIEDGPPEIKSEYIPDAYDIKEEIIEPDYDEIIVPSDSDDEDNPWLQRLSESQRIKEEPDSPPMDFFDEMKNLNLDLLNAAILANTKVPESKEPESKKQSSHSEGSIKTLQPISFHDIERELNQENKVDSDSGIFHVSDPLPTSTKEKPSPENELDKSLRIKQTTPKRPEIIEPLHLPQRRRSSVKDSFTASSKHDDISPSASSSTEGTKLTNCTSRGSKQPPHLTFKQKRQLEIDDKIKQKQYEEEQRRRRVKNKWAKNVPLPLGKRKSLPISKNEKLEIVNQRKEKLKALANKEKLNSVKPSVERVAPQGKAKISAKNRGEFLISEQQQQTATTSKASSRPSKTLKTKKESKNSTKVAETPSTSITAQSQSSKLASPKKISSQIVPLESSKDKKASVNKVLAQTHEERMEDKRKGVDEVTSSMATVMIDEMIGSDKEVSLNQKENWVPNSLDKNRQKKIRKKVRFDMEATTIKEYPIDSNNTMKKCPGKDALIPKDKLLVPPQQVVNKGQYPTLKEFLFHILAWNPSWLEEQKQLNSEPPVVVVTSWLKEQKNLKSEPPIVDDNGLIPLLTNYNNYNEYYHIMVPLLLLELWHGITKEFESIDQKKRRQTLFCSIVDNSITWEKIPSVNVTLTTMMLEMLANENEIKNQIHPVYGDLVFLELCYRDDDGKLHFSKVFAYITHMHKSLITPLTFFNRELGNYVKQSTHVLTYTVLTRPLKMNLCKRPLRLRCVTYLRSRMRMVQALQSLPRSPLLSSILNPKTESRTNLAQPQKPLQNSLITKDKLNSKQAEAVFKTTESIVRKEAKICLIQGPPGTGKSHVIVNMVMQVLYGDNRFRRKDASLRILLCAPSNAAIDEIVLRLLKRRAQLPKDERFKMVRVGMTNAMHPRVKEISVEELAKRDVKRTNDSYKFWGQSMDSLEEEERFIEAKINALQSELSSMQKVNETQAHYNKLKLANLKARYDVIKNCGQNEGNTDPQYVLKQEREAQNNILVRANIIACTLSSCYTNIMESAFGDKQLNTSKIVADGKKNNISVCIVDEATQSCEAETLIPLMLGVNTLVLVGDPAQLPATIISQRAKRLGLDQSLFSRIQRAQENLQNNSVIMLDTQYRMVSQISHWPNQFFYGGMLKNAEVNDTRAVLPFHPYRVLNMDTTQSHDRFSNTDEAEFVANLIHGMINHIDQRKVPKHVSIGVITPYKNQQNLVEAKINERITNTMGNLRGKISIEINTVDSFQGHERDIIVMSCVRTNGIGFLSDPQRLCVALTRAKYCLVLCGNFATFRRDRMWNALLEDAQSRRNYIRLEATARPNEIVAHLVR</sequence>
<feature type="compositionally biased region" description="Low complexity" evidence="1">
    <location>
        <begin position="818"/>
        <end position="832"/>
    </location>
</feature>
<dbReference type="CDD" id="cd18808">
    <property type="entry name" value="SF1_C_Upf1"/>
    <property type="match status" value="1"/>
</dbReference>
<gene>
    <name evidence="4" type="primary">LOC107225138</name>
</gene>
<feature type="compositionally biased region" description="Acidic residues" evidence="1">
    <location>
        <begin position="524"/>
        <end position="534"/>
    </location>
</feature>
<reference evidence="4" key="1">
    <citation type="submission" date="2025-08" db="UniProtKB">
        <authorList>
            <consortium name="RefSeq"/>
        </authorList>
    </citation>
    <scope>IDENTIFICATION</scope>
    <source>
        <tissue evidence="4">Thorax and Abdomen</tissue>
    </source>
</reference>
<dbReference type="SMART" id="SM00240">
    <property type="entry name" value="FHA"/>
    <property type="match status" value="1"/>
</dbReference>
<dbReference type="Gene3D" id="3.40.50.300">
    <property type="entry name" value="P-loop containing nucleotide triphosphate hydrolases"/>
    <property type="match status" value="2"/>
</dbReference>
<proteinExistence type="predicted"/>
<dbReference type="SUPFAM" id="SSF49879">
    <property type="entry name" value="SMAD/FHA domain"/>
    <property type="match status" value="1"/>
</dbReference>
<dbReference type="Gene3D" id="2.60.200.20">
    <property type="match status" value="1"/>
</dbReference>
<feature type="compositionally biased region" description="Polar residues" evidence="1">
    <location>
        <begin position="431"/>
        <end position="440"/>
    </location>
</feature>
<dbReference type="Pfam" id="PF13086">
    <property type="entry name" value="AAA_11"/>
    <property type="match status" value="1"/>
</dbReference>
<feature type="region of interest" description="Disordered" evidence="1">
    <location>
        <begin position="577"/>
        <end position="765"/>
    </location>
</feature>
<feature type="compositionally biased region" description="Basic and acidic residues" evidence="1">
    <location>
        <begin position="722"/>
        <end position="740"/>
    </location>
</feature>
<dbReference type="CDD" id="cd18042">
    <property type="entry name" value="DEXXQc_SETX"/>
    <property type="match status" value="1"/>
</dbReference>